<dbReference type="SUPFAM" id="SSF46626">
    <property type="entry name" value="Cytochrome c"/>
    <property type="match status" value="3"/>
</dbReference>
<evidence type="ECO:0000256" key="1">
    <source>
        <dbReference type="ARBA" id="ARBA00004236"/>
    </source>
</evidence>
<dbReference type="GO" id="GO:0016614">
    <property type="term" value="F:oxidoreductase activity, acting on CH-OH group of donors"/>
    <property type="evidence" value="ECO:0007669"/>
    <property type="project" value="InterPro"/>
</dbReference>
<feature type="domain" description="Cytochrome c" evidence="11">
    <location>
        <begin position="336"/>
        <end position="426"/>
    </location>
</feature>
<comment type="cofactor">
    <cofactor evidence="9">
        <name>heme c</name>
        <dbReference type="ChEBI" id="CHEBI:61717"/>
    </cofactor>
    <text evidence="9">Binds 3 heme c groups covalently per subunit.</text>
</comment>
<sequence>MALTMNTIGTTSRLAACILGIVAALGGCSGGDSDNVPANVTARSPSASDPKLVARGEYLAKAGDCSACHDAADHAPLAGGLPVNSPFGPIYATNITPDPTYGIGRYSLREFSDALRFGKRRDGKRLYPAMPYPSFANMTDDDVTALYAYLMHGVMPVAKRAPDTHLHFPFNLRWGMLFWTLTVGNRDQYVPDPKRSSQWNRGAYLVQGLGHCGACHTPRGPAYNELGYSESSPWYLTGGVNDHWLAPNLTGDPASGLGRWSTDDIVSFLRTGHGAGAIAFGAMAPVVGESTQYMSDEDLRSIATYLKALPPHETYGTFANTEHARALTARSIETGEVERHGAGIYLSFCARCHQASGLGQPGKVSALAGNPLVLAADPTSVMRIVIEGSKSPMTEKGPAPQKMPGFHGQLTSAQIAQVVSFIRNTWGNHAAPVSDREVERLRTQIHQ</sequence>
<evidence type="ECO:0000256" key="9">
    <source>
        <dbReference type="PIRSR" id="PIRSR000018-50"/>
    </source>
</evidence>
<keyword evidence="14" id="KW-1185">Reference proteome</keyword>
<dbReference type="GO" id="GO:0009055">
    <property type="term" value="F:electron transfer activity"/>
    <property type="evidence" value="ECO:0007669"/>
    <property type="project" value="InterPro"/>
</dbReference>
<dbReference type="AlphaFoldDB" id="A0A2N7WDL8"/>
<accession>A0A2N7WDL8</accession>
<dbReference type="Pfam" id="PF00034">
    <property type="entry name" value="Cytochrom_C"/>
    <property type="match status" value="2"/>
</dbReference>
<feature type="binding site" description="covalent" evidence="9">
    <location>
        <position position="68"/>
    </location>
    <ligand>
        <name>heme c</name>
        <dbReference type="ChEBI" id="CHEBI:61717"/>
        <label>1</label>
    </ligand>
</feature>
<feature type="binding site" description="covalent" evidence="9">
    <location>
        <position position="352"/>
    </location>
    <ligand>
        <name>heme c</name>
        <dbReference type="ChEBI" id="CHEBI:61717"/>
        <label>3</label>
    </ligand>
</feature>
<keyword evidence="12" id="KW-0560">Oxidoreductase</keyword>
<evidence type="ECO:0000313" key="13">
    <source>
        <dbReference type="EMBL" id="PMS27473.1"/>
    </source>
</evidence>
<feature type="binding site" description="covalent" evidence="9">
    <location>
        <position position="212"/>
    </location>
    <ligand>
        <name>heme c</name>
        <dbReference type="ChEBI" id="CHEBI:61717"/>
        <label>2</label>
    </ligand>
</feature>
<name>A0A2N7WDL8_9BURK</name>
<dbReference type="PIRSF" id="PIRSF000018">
    <property type="entry name" value="Mb_ADH_cyt_c"/>
    <property type="match status" value="1"/>
</dbReference>
<evidence type="ECO:0000256" key="6">
    <source>
        <dbReference type="ARBA" id="ARBA00022737"/>
    </source>
</evidence>
<keyword evidence="5" id="KW-0732">Signal</keyword>
<evidence type="ECO:0000256" key="4">
    <source>
        <dbReference type="ARBA" id="ARBA00022723"/>
    </source>
</evidence>
<dbReference type="GO" id="GO:0005506">
    <property type="term" value="F:iron ion binding"/>
    <property type="evidence" value="ECO:0007669"/>
    <property type="project" value="InterPro"/>
</dbReference>
<dbReference type="GO" id="GO:0005886">
    <property type="term" value="C:plasma membrane"/>
    <property type="evidence" value="ECO:0007669"/>
    <property type="project" value="UniProtKB-SubCell"/>
</dbReference>
<keyword evidence="6" id="KW-0677">Repeat</keyword>
<dbReference type="Gene3D" id="1.10.760.10">
    <property type="entry name" value="Cytochrome c-like domain"/>
    <property type="match status" value="3"/>
</dbReference>
<keyword evidence="2" id="KW-1003">Cell membrane</keyword>
<gene>
    <name evidence="12" type="primary">adhB_2</name>
    <name evidence="13" type="ORF">C0Z16_24790</name>
    <name evidence="12" type="ORF">LMG27174_05199</name>
</gene>
<reference evidence="13 14" key="1">
    <citation type="submission" date="2018-01" db="EMBL/GenBank/DDBJ databases">
        <title>Whole genome analyses suggest that Burkholderia sensu lato contains two further novel genera in the rhizoxinica-symbiotica group Mycetohabitans gen. nov., and Trinickia gen. nov.: implications for the evolution of diazotrophy and nodulation in the Burkholderiaceae.</title>
        <authorList>
            <person name="Estrada-de los Santos P."/>
            <person name="Palmer M."/>
            <person name="Chavez-Ramirez B."/>
            <person name="Beukes C."/>
            <person name="Steenkamp E.T."/>
            <person name="Hirsch A.M."/>
            <person name="Manyaka P."/>
            <person name="Maluk M."/>
            <person name="Lafos M."/>
            <person name="Crook M."/>
            <person name="Gross E."/>
            <person name="Simon M.F."/>
            <person name="Bueno dos Reis Junior F."/>
            <person name="Poole P.S."/>
            <person name="Venter S.N."/>
            <person name="James E.K."/>
        </authorList>
    </citation>
    <scope>NUCLEOTIDE SEQUENCE [LARGE SCALE GENOMIC DNA]</scope>
    <source>
        <strain evidence="13 14">WSM 3937</strain>
    </source>
</reference>
<keyword evidence="7 10" id="KW-0408">Iron</keyword>
<keyword evidence="3 9" id="KW-0349">Heme</keyword>
<comment type="subcellular location">
    <subcellularLocation>
        <location evidence="1">Cell membrane</location>
    </subcellularLocation>
</comment>
<evidence type="ECO:0000256" key="8">
    <source>
        <dbReference type="ARBA" id="ARBA00023136"/>
    </source>
</evidence>
<keyword evidence="8" id="KW-0472">Membrane</keyword>
<protein>
    <submittedName>
        <fullName evidence="12 13">Alcohol dehydrogenase</fullName>
        <ecNumber evidence="12">1.1.5.5</ecNumber>
    </submittedName>
</protein>
<feature type="domain" description="Cytochrome c" evidence="11">
    <location>
        <begin position="51"/>
        <end position="154"/>
    </location>
</feature>
<dbReference type="EMBL" id="CADIJZ010000022">
    <property type="protein sequence ID" value="CAB3724007.1"/>
    <property type="molecule type" value="Genomic_DNA"/>
</dbReference>
<feature type="binding site" description="covalent" evidence="9">
    <location>
        <position position="215"/>
    </location>
    <ligand>
        <name>heme c</name>
        <dbReference type="ChEBI" id="CHEBI:61717"/>
        <label>2</label>
    </ligand>
</feature>
<organism evidence="12 15">
    <name type="scientific">Paraburkholderia rhynchosiae</name>
    <dbReference type="NCBI Taxonomy" id="487049"/>
    <lineage>
        <taxon>Bacteria</taxon>
        <taxon>Pseudomonadati</taxon>
        <taxon>Pseudomonadota</taxon>
        <taxon>Betaproteobacteria</taxon>
        <taxon>Burkholderiales</taxon>
        <taxon>Burkholderiaceae</taxon>
        <taxon>Paraburkholderia</taxon>
    </lineage>
</organism>
<evidence type="ECO:0000313" key="12">
    <source>
        <dbReference type="EMBL" id="CAB3724007.1"/>
    </source>
</evidence>
<dbReference type="PROSITE" id="PS51007">
    <property type="entry name" value="CYTC"/>
    <property type="match status" value="3"/>
</dbReference>
<feature type="binding site" description="axial binding residue" evidence="10">
    <location>
        <position position="216"/>
    </location>
    <ligand>
        <name>heme c</name>
        <dbReference type="ChEBI" id="CHEBI:61717"/>
        <label>2</label>
    </ligand>
    <ligandPart>
        <name>Fe</name>
        <dbReference type="ChEBI" id="CHEBI:18248"/>
    </ligandPart>
</feature>
<evidence type="ECO:0000259" key="11">
    <source>
        <dbReference type="PROSITE" id="PS51007"/>
    </source>
</evidence>
<evidence type="ECO:0000256" key="2">
    <source>
        <dbReference type="ARBA" id="ARBA00022475"/>
    </source>
</evidence>
<evidence type="ECO:0000256" key="7">
    <source>
        <dbReference type="ARBA" id="ARBA00023004"/>
    </source>
</evidence>
<dbReference type="Proteomes" id="UP000235659">
    <property type="component" value="Unassembled WGS sequence"/>
</dbReference>
<dbReference type="InterPro" id="IPR051459">
    <property type="entry name" value="Cytochrome_c-type_DH"/>
</dbReference>
<feature type="binding site" description="covalent" evidence="9">
    <location>
        <position position="349"/>
    </location>
    <ligand>
        <name>heme c</name>
        <dbReference type="ChEBI" id="CHEBI:61717"/>
        <label>3</label>
    </ligand>
</feature>
<dbReference type="PANTHER" id="PTHR35008:SF8">
    <property type="entry name" value="ALCOHOL DEHYDROGENASE CYTOCHROME C SUBUNIT"/>
    <property type="match status" value="1"/>
</dbReference>
<keyword evidence="4 10" id="KW-0479">Metal-binding</keyword>
<evidence type="ECO:0000256" key="3">
    <source>
        <dbReference type="ARBA" id="ARBA00022617"/>
    </source>
</evidence>
<dbReference type="GO" id="GO:0020037">
    <property type="term" value="F:heme binding"/>
    <property type="evidence" value="ECO:0007669"/>
    <property type="project" value="InterPro"/>
</dbReference>
<feature type="binding site" description="axial binding residue" evidence="10">
    <location>
        <position position="69"/>
    </location>
    <ligand>
        <name>heme c</name>
        <dbReference type="ChEBI" id="CHEBI:61717"/>
        <label>1</label>
    </ligand>
    <ligandPart>
        <name>Fe</name>
        <dbReference type="ChEBI" id="CHEBI:18248"/>
    </ligandPart>
</feature>
<dbReference type="EMBL" id="PNXY01000020">
    <property type="protein sequence ID" value="PMS27473.1"/>
    <property type="molecule type" value="Genomic_DNA"/>
</dbReference>
<dbReference type="PANTHER" id="PTHR35008">
    <property type="entry name" value="BLL4482 PROTEIN-RELATED"/>
    <property type="match status" value="1"/>
</dbReference>
<dbReference type="Proteomes" id="UP000494205">
    <property type="component" value="Unassembled WGS sequence"/>
</dbReference>
<feature type="binding site" description="axial binding residue" evidence="10">
    <location>
        <position position="353"/>
    </location>
    <ligand>
        <name>heme c</name>
        <dbReference type="ChEBI" id="CHEBI:61717"/>
        <label>3</label>
    </ligand>
    <ligandPart>
        <name>Fe</name>
        <dbReference type="ChEBI" id="CHEBI:18248"/>
    </ligandPart>
</feature>
<evidence type="ECO:0000313" key="15">
    <source>
        <dbReference type="Proteomes" id="UP000494205"/>
    </source>
</evidence>
<dbReference type="InterPro" id="IPR036909">
    <property type="entry name" value="Cyt_c-like_dom_sf"/>
</dbReference>
<dbReference type="EC" id="1.1.5.5" evidence="12"/>
<evidence type="ECO:0000256" key="10">
    <source>
        <dbReference type="PIRSR" id="PIRSR000018-51"/>
    </source>
</evidence>
<reference evidence="12 15" key="2">
    <citation type="submission" date="2020-04" db="EMBL/GenBank/DDBJ databases">
        <authorList>
            <person name="De Canck E."/>
        </authorList>
    </citation>
    <scope>NUCLEOTIDE SEQUENCE [LARGE SCALE GENOMIC DNA]</scope>
    <source>
        <strain evidence="12 15">LMG 27174</strain>
    </source>
</reference>
<dbReference type="InterPro" id="IPR014353">
    <property type="entry name" value="Membr-bd_ADH_cyt_c"/>
</dbReference>
<dbReference type="InterPro" id="IPR009056">
    <property type="entry name" value="Cyt_c-like_dom"/>
</dbReference>
<proteinExistence type="predicted"/>
<feature type="domain" description="Cytochrome c" evidence="11">
    <location>
        <begin position="197"/>
        <end position="310"/>
    </location>
</feature>
<evidence type="ECO:0000256" key="5">
    <source>
        <dbReference type="ARBA" id="ARBA00022729"/>
    </source>
</evidence>
<feature type="binding site" description="covalent" evidence="9">
    <location>
        <position position="65"/>
    </location>
    <ligand>
        <name>heme c</name>
        <dbReference type="ChEBI" id="CHEBI:61717"/>
        <label>1</label>
    </ligand>
</feature>
<dbReference type="OrthoDB" id="9809720at2"/>
<evidence type="ECO:0000313" key="14">
    <source>
        <dbReference type="Proteomes" id="UP000235659"/>
    </source>
</evidence>